<name>A0A0L6JMG0_9FIRM</name>
<evidence type="ECO:0000256" key="4">
    <source>
        <dbReference type="ARBA" id="ARBA00023125"/>
    </source>
</evidence>
<keyword evidence="3 6" id="KW-0731">Sigma factor</keyword>
<evidence type="ECO:0000256" key="5">
    <source>
        <dbReference type="ARBA" id="ARBA00023163"/>
    </source>
</evidence>
<comment type="function">
    <text evidence="6">Sigma factors are initiation factors that promote the attachment of RNA polymerase to specific initiation sites and are then released.</text>
</comment>
<dbReference type="EMBL" id="LGTC01000001">
    <property type="protein sequence ID" value="KNY26959.1"/>
    <property type="molecule type" value="Genomic_DNA"/>
</dbReference>
<comment type="caution">
    <text evidence="7">The sequence shown here is derived from an EMBL/GenBank/DDBJ whole genome shotgun (WGS) entry which is preliminary data.</text>
</comment>
<keyword evidence="2 6" id="KW-0805">Transcription regulation</keyword>
<evidence type="ECO:0000256" key="3">
    <source>
        <dbReference type="ARBA" id="ARBA00023082"/>
    </source>
</evidence>
<dbReference type="SUPFAM" id="SSF88946">
    <property type="entry name" value="Sigma2 domain of RNA polymerase sigma factors"/>
    <property type="match status" value="1"/>
</dbReference>
<comment type="subcellular location">
    <subcellularLocation>
        <location evidence="6">Cytoplasm</location>
    </subcellularLocation>
</comment>
<feature type="DNA-binding region" description="H-T-H motif" evidence="6">
    <location>
        <begin position="202"/>
        <end position="221"/>
    </location>
</feature>
<comment type="subunit">
    <text evidence="6">Interacts with RsgI.</text>
</comment>
<comment type="activity regulation">
    <text evidence="6">Negatively regulated by the anti-sigma-I factor RsgI.</text>
</comment>
<organism evidence="7 8">
    <name type="scientific">Pseudobacteroides cellulosolvens ATCC 35603 = DSM 2933</name>
    <dbReference type="NCBI Taxonomy" id="398512"/>
    <lineage>
        <taxon>Bacteria</taxon>
        <taxon>Bacillati</taxon>
        <taxon>Bacillota</taxon>
        <taxon>Clostridia</taxon>
        <taxon>Eubacteriales</taxon>
        <taxon>Oscillospiraceae</taxon>
        <taxon>Pseudobacteroides</taxon>
    </lineage>
</organism>
<proteinExistence type="inferred from homology"/>
<dbReference type="STRING" id="398512.Bccel_2224"/>
<dbReference type="GO" id="GO:0003677">
    <property type="term" value="F:DNA binding"/>
    <property type="evidence" value="ECO:0007669"/>
    <property type="project" value="UniProtKB-UniRule"/>
</dbReference>
<dbReference type="NCBIfam" id="TIGR02895">
    <property type="entry name" value="spore_sigI"/>
    <property type="match status" value="1"/>
</dbReference>
<dbReference type="HAMAP" id="MF_02064">
    <property type="entry name" value="Sigma70_SigI"/>
    <property type="match status" value="1"/>
</dbReference>
<gene>
    <name evidence="6" type="primary">sigI</name>
    <name evidence="7" type="ORF">Bccel_2224</name>
</gene>
<dbReference type="OrthoDB" id="3190733at2"/>
<dbReference type="NCBIfam" id="NF006173">
    <property type="entry name" value="PRK08311.2-1"/>
    <property type="match status" value="1"/>
</dbReference>
<protein>
    <recommendedName>
        <fullName evidence="6">RNA polymerase sigma factor SigI</fullName>
    </recommendedName>
</protein>
<dbReference type="Proteomes" id="UP000036923">
    <property type="component" value="Unassembled WGS sequence"/>
</dbReference>
<dbReference type="InterPro" id="IPR014244">
    <property type="entry name" value="RNA_pol_sigma-I"/>
</dbReference>
<reference evidence="8" key="1">
    <citation type="submission" date="2015-07" db="EMBL/GenBank/DDBJ databases">
        <title>Near-Complete Genome Sequence of the Cellulolytic Bacterium Bacteroides (Pseudobacteroides) cellulosolvens ATCC 35603.</title>
        <authorList>
            <person name="Dassa B."/>
            <person name="Utturkar S.M."/>
            <person name="Klingeman D.M."/>
            <person name="Hurt R.A."/>
            <person name="Keller M."/>
            <person name="Xu J."/>
            <person name="Reddy Y.H.K."/>
            <person name="Borovok I."/>
            <person name="Grinberg I.R."/>
            <person name="Lamed R."/>
            <person name="Zhivin O."/>
            <person name="Bayer E.A."/>
            <person name="Brown S.D."/>
        </authorList>
    </citation>
    <scope>NUCLEOTIDE SEQUENCE [LARGE SCALE GENOMIC DNA]</scope>
    <source>
        <strain evidence="8">DSM 2933</strain>
    </source>
</reference>
<evidence type="ECO:0000313" key="7">
    <source>
        <dbReference type="EMBL" id="KNY26959.1"/>
    </source>
</evidence>
<dbReference type="PIRSF" id="PIRSF038953">
    <property type="entry name" value="SigI"/>
    <property type="match status" value="1"/>
</dbReference>
<keyword evidence="4 6" id="KW-0238">DNA-binding</keyword>
<accession>A0A0L6JMG0</accession>
<feature type="short sequence motif" description="Polymerase core binding" evidence="6">
    <location>
        <begin position="61"/>
        <end position="74"/>
    </location>
</feature>
<dbReference type="InterPro" id="IPR013325">
    <property type="entry name" value="RNA_pol_sigma_r2"/>
</dbReference>
<dbReference type="GO" id="GO:0016987">
    <property type="term" value="F:sigma factor activity"/>
    <property type="evidence" value="ECO:0007669"/>
    <property type="project" value="UniProtKB-UniRule"/>
</dbReference>
<evidence type="ECO:0000313" key="8">
    <source>
        <dbReference type="Proteomes" id="UP000036923"/>
    </source>
</evidence>
<keyword evidence="6" id="KW-0346">Stress response</keyword>
<keyword evidence="1 6" id="KW-0963">Cytoplasm</keyword>
<evidence type="ECO:0000256" key="1">
    <source>
        <dbReference type="ARBA" id="ARBA00022490"/>
    </source>
</evidence>
<keyword evidence="8" id="KW-1185">Reference proteome</keyword>
<keyword evidence="5 6" id="KW-0804">Transcription</keyword>
<comment type="similarity">
    <text evidence="6">Belongs to the sigma-70 factor family. SigI subfamily.</text>
</comment>
<sequence>MLNFFHYKKEKSKDISINDIIIRIKKGDKELKECFLNDYKPFIAKVVSQITGKYIYPEESEEFSIALIAFNEAIDNFNENTNGNFLSFSKQNIKWKLINYYKKHSKDKNVYPFTYFDNDNNNDFEERYLTIESNQVYESIERKEQIVHFTKKLNDFGITFEDLLVSGPKHKDSKELLMGIANEIFSRKEIYNKLLSQKSIPVNDLLKVTSVSRRTIERNRKFIIAACLIFNEDFDFLRNRKNTSSIHKSCHIQD</sequence>
<evidence type="ECO:0000256" key="6">
    <source>
        <dbReference type="HAMAP-Rule" id="MF_02064"/>
    </source>
</evidence>
<dbReference type="AlphaFoldDB" id="A0A0L6JMG0"/>
<evidence type="ECO:0000256" key="2">
    <source>
        <dbReference type="ARBA" id="ARBA00023015"/>
    </source>
</evidence>
<dbReference type="RefSeq" id="WP_050753365.1">
    <property type="nucleotide sequence ID" value="NZ_KN050765.1"/>
</dbReference>
<dbReference type="eggNOG" id="COG1191">
    <property type="taxonomic scope" value="Bacteria"/>
</dbReference>
<dbReference type="GO" id="GO:0005737">
    <property type="term" value="C:cytoplasm"/>
    <property type="evidence" value="ECO:0007669"/>
    <property type="project" value="UniProtKB-SubCell"/>
</dbReference>
<dbReference type="GO" id="GO:0006352">
    <property type="term" value="P:DNA-templated transcription initiation"/>
    <property type="evidence" value="ECO:0007669"/>
    <property type="project" value="UniProtKB-UniRule"/>
</dbReference>